<gene>
    <name evidence="11" type="primary">Spase22-23_1</name>
    <name evidence="11" type="ORF">g.34759</name>
</gene>
<dbReference type="PANTHER" id="PTHR12804">
    <property type="entry name" value="MICROSOMAL SIGNAL PEPTIDASE 23 KD SUBUNIT SPC22/23"/>
    <property type="match status" value="1"/>
</dbReference>
<evidence type="ECO:0000256" key="10">
    <source>
        <dbReference type="SAM" id="Phobius"/>
    </source>
</evidence>
<evidence type="ECO:0000256" key="5">
    <source>
        <dbReference type="ARBA" id="ARBA00022968"/>
    </source>
</evidence>
<dbReference type="InterPro" id="IPR007653">
    <property type="entry name" value="SPC3"/>
</dbReference>
<feature type="non-terminal residue" evidence="11">
    <location>
        <position position="1"/>
    </location>
</feature>
<evidence type="ECO:0000256" key="1">
    <source>
        <dbReference type="ARBA" id="ARBA00004648"/>
    </source>
</evidence>
<evidence type="ECO:0000256" key="6">
    <source>
        <dbReference type="ARBA" id="ARBA00022989"/>
    </source>
</evidence>
<keyword evidence="6 10" id="KW-1133">Transmembrane helix</keyword>
<dbReference type="Pfam" id="PF04573">
    <property type="entry name" value="SPC22"/>
    <property type="match status" value="1"/>
</dbReference>
<evidence type="ECO:0000256" key="9">
    <source>
        <dbReference type="ARBA" id="ARBA00046080"/>
    </source>
</evidence>
<evidence type="ECO:0000256" key="3">
    <source>
        <dbReference type="ARBA" id="ARBA00022692"/>
    </source>
</evidence>
<dbReference type="PANTHER" id="PTHR12804:SF0">
    <property type="entry name" value="SIGNAL PEPTIDASE COMPLEX SUBUNIT 3"/>
    <property type="match status" value="1"/>
</dbReference>
<dbReference type="EMBL" id="GDHC01000973">
    <property type="protein sequence ID" value="JAQ17656.1"/>
    <property type="molecule type" value="Transcribed_RNA"/>
</dbReference>
<protein>
    <recommendedName>
        <fullName evidence="8">Signal peptidase complex subunit 3</fullName>
    </recommendedName>
</protein>
<name>A0A146MFZ0_LYGHE</name>
<comment type="subcellular location">
    <subcellularLocation>
        <location evidence="1">Endoplasmic reticulum membrane</location>
        <topology evidence="1">Single-pass type II membrane protein</topology>
    </subcellularLocation>
</comment>
<sequence length="197" mass="22603">TSLCFARLFSPNNNKPRKMHSVTNRSNHLLSYTLTVMAVVTGACALSTRFLHYERPARVFGRRVELHNIPNFTTDQAVNDFATVKFDVKVDLRSVFNWNVKQLFVYLTAEYATDDNVFNQVVVWDEIIERGDDAVLDLKNVASEYFFWDDGSGLRNRNVTFYLSWNVIPVAGAILDVASPLTNRFLFPNAYHRVVTK</sequence>
<keyword evidence="3 10" id="KW-0812">Transmembrane</keyword>
<keyword evidence="7 10" id="KW-0472">Membrane</keyword>
<evidence type="ECO:0000256" key="4">
    <source>
        <dbReference type="ARBA" id="ARBA00022824"/>
    </source>
</evidence>
<organism evidence="11">
    <name type="scientific">Lygus hesperus</name>
    <name type="common">Western plant bug</name>
    <dbReference type="NCBI Taxonomy" id="30085"/>
    <lineage>
        <taxon>Eukaryota</taxon>
        <taxon>Metazoa</taxon>
        <taxon>Ecdysozoa</taxon>
        <taxon>Arthropoda</taxon>
        <taxon>Hexapoda</taxon>
        <taxon>Insecta</taxon>
        <taxon>Pterygota</taxon>
        <taxon>Neoptera</taxon>
        <taxon>Paraneoptera</taxon>
        <taxon>Hemiptera</taxon>
        <taxon>Heteroptera</taxon>
        <taxon>Panheteroptera</taxon>
        <taxon>Cimicomorpha</taxon>
        <taxon>Miridae</taxon>
        <taxon>Mirini</taxon>
        <taxon>Lygus</taxon>
    </lineage>
</organism>
<reference evidence="11" key="1">
    <citation type="journal article" date="2016" name="Gigascience">
        <title>De novo construction of an expanded transcriptome assembly for the western tarnished plant bug, Lygus hesperus.</title>
        <authorList>
            <person name="Tassone E.E."/>
            <person name="Geib S.M."/>
            <person name="Hall B."/>
            <person name="Fabrick J.A."/>
            <person name="Brent C.S."/>
            <person name="Hull J.J."/>
        </authorList>
    </citation>
    <scope>NUCLEOTIDE SEQUENCE</scope>
</reference>
<proteinExistence type="inferred from homology"/>
<keyword evidence="5" id="KW-0735">Signal-anchor</keyword>
<accession>A0A146MFZ0</accession>
<evidence type="ECO:0000256" key="2">
    <source>
        <dbReference type="ARBA" id="ARBA00009289"/>
    </source>
</evidence>
<dbReference type="AlphaFoldDB" id="A0A146MFZ0"/>
<evidence type="ECO:0000256" key="7">
    <source>
        <dbReference type="ARBA" id="ARBA00023136"/>
    </source>
</evidence>
<dbReference type="GO" id="GO:0045047">
    <property type="term" value="P:protein targeting to ER"/>
    <property type="evidence" value="ECO:0007669"/>
    <property type="project" value="TreeGrafter"/>
</dbReference>
<evidence type="ECO:0000256" key="8">
    <source>
        <dbReference type="ARBA" id="ARBA00029556"/>
    </source>
</evidence>
<comment type="similarity">
    <text evidence="2">Belongs to the SPCS3 family.</text>
</comment>
<comment type="function">
    <text evidence="9">Essential component of the signal peptidase complex (SPC) which catalyzes the cleavage of N-terminal signal sequences from nascent proteins as they are translocated into the lumen of the endoplasmic reticulum. Essential for the SPC catalytic activity, possibly by stabilizing and positioning the active center of the complex close to the lumenal surface.</text>
</comment>
<evidence type="ECO:0000313" key="11">
    <source>
        <dbReference type="EMBL" id="JAQ17656.1"/>
    </source>
</evidence>
<dbReference type="GO" id="GO:0005787">
    <property type="term" value="C:signal peptidase complex"/>
    <property type="evidence" value="ECO:0007669"/>
    <property type="project" value="InterPro"/>
</dbReference>
<feature type="transmembrane region" description="Helical" evidence="10">
    <location>
        <begin position="29"/>
        <end position="52"/>
    </location>
</feature>
<dbReference type="GO" id="GO:0006465">
    <property type="term" value="P:signal peptide processing"/>
    <property type="evidence" value="ECO:0007669"/>
    <property type="project" value="InterPro"/>
</dbReference>
<keyword evidence="4" id="KW-0256">Endoplasmic reticulum</keyword>